<name>A0A6J4QM22_9ACTN</name>
<evidence type="ECO:0000256" key="3">
    <source>
        <dbReference type="ARBA" id="ARBA00023239"/>
    </source>
</evidence>
<keyword evidence="2" id="KW-0663">Pyridoxal phosphate</keyword>
<dbReference type="EMBL" id="CADCVA010000438">
    <property type="protein sequence ID" value="CAA9448840.1"/>
    <property type="molecule type" value="Genomic_DNA"/>
</dbReference>
<sequence>MPVWQAQGIDLNDTGSALTHLEGALSGEGYPADELIGLDPLDERPLLARYDIEKAARTLTEKSLAERRTGGLWRWAELLPVRNRSNVVYLGEGDTPLLPQPRLGQAFGVPRLATKAEGLNPTGSFKARGMAVAVSRAVELGVTSFIAPSAGNAAGALAAYGAAFGAQVTVLTPVDATPVNQQEVLAMGARLILVRGLISDCGKISTALADRIGAFDVSTLKEPYRVEGKKTMGFELAEQRGWRLPDVIVYPTGGGTGLVGMWKAFEELETIGLIGPDRPRMVSVQSEGCAPIVRAFERGERFAKPWQDANTRASGIRVPSAVGDFLILDVLRESGGTAVAVDESSISEMQTFAGRMGAGYVSPESAAALTAVPELRDRGEIYPDEEVVVFDCGIGQKYPPPQDLPEPPVVDPADLDIDALAHSLRAR</sequence>
<evidence type="ECO:0000313" key="5">
    <source>
        <dbReference type="EMBL" id="CAA9448840.1"/>
    </source>
</evidence>
<dbReference type="GO" id="GO:0003941">
    <property type="term" value="F:L-serine ammonia-lyase activity"/>
    <property type="evidence" value="ECO:0007669"/>
    <property type="project" value="TreeGrafter"/>
</dbReference>
<protein>
    <submittedName>
        <fullName evidence="5">Threonine synthase</fullName>
        <ecNumber evidence="5">4.2.3.1</ecNumber>
    </submittedName>
</protein>
<comment type="cofactor">
    <cofactor evidence="1">
        <name>pyridoxal 5'-phosphate</name>
        <dbReference type="ChEBI" id="CHEBI:597326"/>
    </cofactor>
</comment>
<evidence type="ECO:0000259" key="4">
    <source>
        <dbReference type="Pfam" id="PF00291"/>
    </source>
</evidence>
<dbReference type="EC" id="4.2.3.1" evidence="5"/>
<organism evidence="5">
    <name type="scientific">uncultured Rubrobacteraceae bacterium</name>
    <dbReference type="NCBI Taxonomy" id="349277"/>
    <lineage>
        <taxon>Bacteria</taxon>
        <taxon>Bacillati</taxon>
        <taxon>Actinomycetota</taxon>
        <taxon>Rubrobacteria</taxon>
        <taxon>Rubrobacterales</taxon>
        <taxon>Rubrobacteraceae</taxon>
        <taxon>environmental samples</taxon>
    </lineage>
</organism>
<dbReference type="GO" id="GO:0006567">
    <property type="term" value="P:L-threonine catabolic process"/>
    <property type="evidence" value="ECO:0007669"/>
    <property type="project" value="TreeGrafter"/>
</dbReference>
<dbReference type="Pfam" id="PF00291">
    <property type="entry name" value="PALP"/>
    <property type="match status" value="1"/>
</dbReference>
<dbReference type="PROSITE" id="PS00165">
    <property type="entry name" value="DEHYDRATASE_SER_THR"/>
    <property type="match status" value="1"/>
</dbReference>
<dbReference type="AlphaFoldDB" id="A0A6J4QM22"/>
<dbReference type="NCBIfam" id="NF006050">
    <property type="entry name" value="PRK08197.1"/>
    <property type="match status" value="1"/>
</dbReference>
<reference evidence="5" key="1">
    <citation type="submission" date="2020-02" db="EMBL/GenBank/DDBJ databases">
        <authorList>
            <person name="Meier V. D."/>
        </authorList>
    </citation>
    <scope>NUCLEOTIDE SEQUENCE</scope>
    <source>
        <strain evidence="5">AVDCRST_MAG82</strain>
    </source>
</reference>
<dbReference type="GO" id="GO:0004794">
    <property type="term" value="F:threonine deaminase activity"/>
    <property type="evidence" value="ECO:0007669"/>
    <property type="project" value="TreeGrafter"/>
</dbReference>
<evidence type="ECO:0000256" key="2">
    <source>
        <dbReference type="ARBA" id="ARBA00022898"/>
    </source>
</evidence>
<dbReference type="SUPFAM" id="SSF53686">
    <property type="entry name" value="Tryptophan synthase beta subunit-like PLP-dependent enzymes"/>
    <property type="match status" value="1"/>
</dbReference>
<gene>
    <name evidence="5" type="ORF">AVDCRST_MAG82-3600</name>
</gene>
<dbReference type="InterPro" id="IPR001926">
    <property type="entry name" value="TrpB-like_PALP"/>
</dbReference>
<dbReference type="PANTHER" id="PTHR48078">
    <property type="entry name" value="THREONINE DEHYDRATASE, MITOCHONDRIAL-RELATED"/>
    <property type="match status" value="1"/>
</dbReference>
<proteinExistence type="predicted"/>
<dbReference type="InterPro" id="IPR050147">
    <property type="entry name" value="Ser/Thr_Dehydratase"/>
</dbReference>
<evidence type="ECO:0000256" key="1">
    <source>
        <dbReference type="ARBA" id="ARBA00001933"/>
    </source>
</evidence>
<dbReference type="GO" id="GO:0030170">
    <property type="term" value="F:pyridoxal phosphate binding"/>
    <property type="evidence" value="ECO:0007669"/>
    <property type="project" value="InterPro"/>
</dbReference>
<dbReference type="GO" id="GO:0009097">
    <property type="term" value="P:isoleucine biosynthetic process"/>
    <property type="evidence" value="ECO:0007669"/>
    <property type="project" value="TreeGrafter"/>
</dbReference>
<feature type="domain" description="Tryptophan synthase beta chain-like PALP" evidence="4">
    <location>
        <begin position="90"/>
        <end position="393"/>
    </location>
</feature>
<accession>A0A6J4QM22</accession>
<dbReference type="GO" id="GO:0006565">
    <property type="term" value="P:L-serine catabolic process"/>
    <property type="evidence" value="ECO:0007669"/>
    <property type="project" value="TreeGrafter"/>
</dbReference>
<dbReference type="InterPro" id="IPR000634">
    <property type="entry name" value="Ser/Thr_deHydtase_PyrdxlP-BS"/>
</dbReference>
<dbReference type="CDD" id="cd01563">
    <property type="entry name" value="Thr-synth_1"/>
    <property type="match status" value="1"/>
</dbReference>
<keyword evidence="3 5" id="KW-0456">Lyase</keyword>
<dbReference type="GO" id="GO:0004795">
    <property type="term" value="F:threonine synthase activity"/>
    <property type="evidence" value="ECO:0007669"/>
    <property type="project" value="UniProtKB-EC"/>
</dbReference>
<dbReference type="Gene3D" id="3.40.50.1100">
    <property type="match status" value="2"/>
</dbReference>
<dbReference type="PANTHER" id="PTHR48078:SF6">
    <property type="entry name" value="L-THREONINE DEHYDRATASE CATABOLIC TDCB"/>
    <property type="match status" value="1"/>
</dbReference>
<dbReference type="InterPro" id="IPR036052">
    <property type="entry name" value="TrpB-like_PALP_sf"/>
</dbReference>